<evidence type="ECO:0008006" key="7">
    <source>
        <dbReference type="Google" id="ProtNLM"/>
    </source>
</evidence>
<reference evidence="2 6" key="5">
    <citation type="submission" date="2018-11" db="EMBL/GenBank/DDBJ databases">
        <title>Complete Genome Sequence of Vbrio mediterranei 117-T6: a Potential Pathogen Bacteria Isolated from the Conchocelis of Pyropia.</title>
        <authorList>
            <person name="Liu Q."/>
        </authorList>
    </citation>
    <scope>NUCLEOTIDE SEQUENCE [LARGE SCALE GENOMIC DNA]</scope>
    <source>
        <strain evidence="2 6">117-T6</strain>
    </source>
</reference>
<reference evidence="3" key="2">
    <citation type="submission" date="2017-09" db="EMBL/GenBank/DDBJ databases">
        <authorList>
            <person name="Girard L."/>
            <person name="Lami R."/>
            <person name="Suzuki M."/>
            <person name="Baudart J."/>
        </authorList>
    </citation>
    <scope>NUCLEOTIDE SEQUENCE</scope>
    <source>
        <strain evidence="3">17LN0615E</strain>
    </source>
</reference>
<dbReference type="GeneID" id="64088610"/>
<dbReference type="AlphaFoldDB" id="A0A241TAV8"/>
<reference evidence="1" key="3">
    <citation type="journal article" date="2018" name="BMC Genomics">
        <title>Comparative genomic analysis reveals the evolution and environmental adaptation strategies of vibrios.</title>
        <authorList>
            <person name="Lin H."/>
            <person name="Yu M."/>
            <person name="Wang X."/>
            <person name="Zhang X.H."/>
        </authorList>
    </citation>
    <scope>NUCLEOTIDE SEQUENCE</scope>
    <source>
        <strain evidence="1">QT6D1</strain>
    </source>
</reference>
<dbReference type="Proteomes" id="UP000279760">
    <property type="component" value="Chromosome 2"/>
</dbReference>
<gene>
    <name evidence="1" type="ORF">BSZ05_21395</name>
    <name evidence="3" type="ORF">COR51_26260</name>
    <name evidence="2" type="ORF">ECB94_24740</name>
</gene>
<dbReference type="Proteomes" id="UP000238163">
    <property type="component" value="Unassembled WGS sequence"/>
</dbReference>
<dbReference type="EMBL" id="CP018309">
    <property type="protein sequence ID" value="ASI92361.1"/>
    <property type="molecule type" value="Genomic_DNA"/>
</dbReference>
<evidence type="ECO:0000313" key="6">
    <source>
        <dbReference type="Proteomes" id="UP000279760"/>
    </source>
</evidence>
<evidence type="ECO:0000313" key="5">
    <source>
        <dbReference type="Proteomes" id="UP000238163"/>
    </source>
</evidence>
<proteinExistence type="predicted"/>
<dbReference type="EMBL" id="NWTN01000039">
    <property type="protein sequence ID" value="PRQ64667.1"/>
    <property type="molecule type" value="Genomic_DNA"/>
</dbReference>
<evidence type="ECO:0000313" key="1">
    <source>
        <dbReference type="EMBL" id="ASI92361.1"/>
    </source>
</evidence>
<name>A0A241TAV8_9VIBR</name>
<sequence length="76" mass="8880">MEKRENRYCSVCGKNTDHVVVLVRKESPFKEDKKRKRKEFLTGFLKGWAFGAFLASMDDFSRHCICEQCGTKTIED</sequence>
<evidence type="ECO:0000313" key="3">
    <source>
        <dbReference type="EMBL" id="PRQ64667.1"/>
    </source>
</evidence>
<organism evidence="2 6">
    <name type="scientific">Vibrio mediterranei</name>
    <dbReference type="NCBI Taxonomy" id="689"/>
    <lineage>
        <taxon>Bacteria</taxon>
        <taxon>Pseudomonadati</taxon>
        <taxon>Pseudomonadota</taxon>
        <taxon>Gammaproteobacteria</taxon>
        <taxon>Vibrionales</taxon>
        <taxon>Vibrionaceae</taxon>
        <taxon>Vibrio</taxon>
    </lineage>
</organism>
<dbReference type="EMBL" id="CP033578">
    <property type="protein sequence ID" value="AYV24464.1"/>
    <property type="molecule type" value="Genomic_DNA"/>
</dbReference>
<dbReference type="STRING" id="689.VME0621_00436"/>
<dbReference type="RefSeq" id="WP_006073518.1">
    <property type="nucleotide sequence ID" value="NZ_CP018309.1"/>
</dbReference>
<reference evidence="4" key="1">
    <citation type="submission" date="2016-12" db="EMBL/GenBank/DDBJ databases">
        <title>Comparative genomic analysis reveals the diversity, evolution, and environmental adaptation strategies of the genus Vibrio.</title>
        <authorList>
            <person name="Lin H."/>
            <person name="Wang X."/>
            <person name="Zhang X.-H."/>
        </authorList>
    </citation>
    <scope>NUCLEOTIDE SEQUENCE [LARGE SCALE GENOMIC DNA]</scope>
    <source>
        <strain evidence="4">QT6D1</strain>
    </source>
</reference>
<keyword evidence="5" id="KW-1185">Reference proteome</keyword>
<reference evidence="3 5" key="4">
    <citation type="submission" date="2018-03" db="EMBL/GenBank/DDBJ databases">
        <title>Genetic Diversity and Phenotypic Plasticity of AHL Mediated Quorum Sensing in Environmental Strains of Vibrio mediterranei.</title>
        <authorList>
            <person name="Lantoine F."/>
            <person name="Vouve F."/>
        </authorList>
    </citation>
    <scope>NUCLEOTIDE SEQUENCE [LARGE SCALE GENOMIC DNA]</scope>
    <source>
        <strain evidence="3 5">17LN0615E</strain>
    </source>
</reference>
<evidence type="ECO:0000313" key="2">
    <source>
        <dbReference type="EMBL" id="AYV24464.1"/>
    </source>
</evidence>
<accession>A0A241TAV8</accession>
<protein>
    <recommendedName>
        <fullName evidence="7">LITAF domain-containing protein</fullName>
    </recommendedName>
</protein>
<dbReference type="KEGG" id="vsh:BSZ05_21395"/>
<dbReference type="Proteomes" id="UP000197092">
    <property type="component" value="Chromosome 2"/>
</dbReference>
<accession>A0A2S9ZFV9</accession>
<evidence type="ECO:0000313" key="4">
    <source>
        <dbReference type="Proteomes" id="UP000197092"/>
    </source>
</evidence>